<feature type="compositionally biased region" description="Polar residues" evidence="1">
    <location>
        <begin position="1"/>
        <end position="17"/>
    </location>
</feature>
<evidence type="ECO:0000313" key="2">
    <source>
        <dbReference type="EMBL" id="KAF5320498.1"/>
    </source>
</evidence>
<feature type="compositionally biased region" description="Polar residues" evidence="1">
    <location>
        <begin position="121"/>
        <end position="134"/>
    </location>
</feature>
<keyword evidence="3" id="KW-1185">Reference proteome</keyword>
<dbReference type="AlphaFoldDB" id="A0A8H5BDJ1"/>
<accession>A0A8H5BDJ1</accession>
<feature type="region of interest" description="Disordered" evidence="1">
    <location>
        <begin position="1"/>
        <end position="52"/>
    </location>
</feature>
<dbReference type="EMBL" id="JAACJK010000169">
    <property type="protein sequence ID" value="KAF5320498.1"/>
    <property type="molecule type" value="Genomic_DNA"/>
</dbReference>
<dbReference type="OrthoDB" id="10353459at2759"/>
<proteinExistence type="predicted"/>
<gene>
    <name evidence="2" type="ORF">D9611_010761</name>
</gene>
<feature type="region of interest" description="Disordered" evidence="1">
    <location>
        <begin position="108"/>
        <end position="134"/>
    </location>
</feature>
<name>A0A8H5BDJ1_9AGAR</name>
<sequence length="134" mass="14658">MSTAKHFMNASSPSPSTACPLPSPFTAMQDRSNPTYISEPPQRPTGAEHGVPNPRAAQHIIVVRSTSYHFHQAGNVNIGANNGLLYQTQVDDPRGNISRDQDALRANFYSPDDERARLTPVLSNQGSRMKNTRG</sequence>
<reference evidence="2 3" key="1">
    <citation type="journal article" date="2020" name="ISME J.">
        <title>Uncovering the hidden diversity of litter-decomposition mechanisms in mushroom-forming fungi.</title>
        <authorList>
            <person name="Floudas D."/>
            <person name="Bentzer J."/>
            <person name="Ahren D."/>
            <person name="Johansson T."/>
            <person name="Persson P."/>
            <person name="Tunlid A."/>
        </authorList>
    </citation>
    <scope>NUCLEOTIDE SEQUENCE [LARGE SCALE GENOMIC DNA]</scope>
    <source>
        <strain evidence="2 3">CBS 175.51</strain>
    </source>
</reference>
<protein>
    <submittedName>
        <fullName evidence="2">Uncharacterized protein</fullName>
    </submittedName>
</protein>
<dbReference type="Proteomes" id="UP000541558">
    <property type="component" value="Unassembled WGS sequence"/>
</dbReference>
<evidence type="ECO:0000313" key="3">
    <source>
        <dbReference type="Proteomes" id="UP000541558"/>
    </source>
</evidence>
<comment type="caution">
    <text evidence="2">The sequence shown here is derived from an EMBL/GenBank/DDBJ whole genome shotgun (WGS) entry which is preliminary data.</text>
</comment>
<evidence type="ECO:0000256" key="1">
    <source>
        <dbReference type="SAM" id="MobiDB-lite"/>
    </source>
</evidence>
<organism evidence="2 3">
    <name type="scientific">Ephemerocybe angulata</name>
    <dbReference type="NCBI Taxonomy" id="980116"/>
    <lineage>
        <taxon>Eukaryota</taxon>
        <taxon>Fungi</taxon>
        <taxon>Dikarya</taxon>
        <taxon>Basidiomycota</taxon>
        <taxon>Agaricomycotina</taxon>
        <taxon>Agaricomycetes</taxon>
        <taxon>Agaricomycetidae</taxon>
        <taxon>Agaricales</taxon>
        <taxon>Agaricineae</taxon>
        <taxon>Psathyrellaceae</taxon>
        <taxon>Ephemerocybe</taxon>
    </lineage>
</organism>